<name>A0ABR3GXL1_9PEZI</name>
<feature type="domain" description="AMP-binding enzyme C-terminal" evidence="4">
    <location>
        <begin position="218"/>
        <end position="293"/>
    </location>
</feature>
<dbReference type="Proteomes" id="UP001447188">
    <property type="component" value="Unassembled WGS sequence"/>
</dbReference>
<comment type="caution">
    <text evidence="5">The sequence shown here is derived from an EMBL/GenBank/DDBJ whole genome shotgun (WGS) entry which is preliminary data.</text>
</comment>
<comment type="similarity">
    <text evidence="1">Belongs to the ATP-dependent AMP-binding enzyme family.</text>
</comment>
<gene>
    <name evidence="5" type="ORF">Q9L58_000335</name>
</gene>
<evidence type="ECO:0000313" key="5">
    <source>
        <dbReference type="EMBL" id="KAL0640664.1"/>
    </source>
</evidence>
<dbReference type="InterPro" id="IPR045851">
    <property type="entry name" value="AMP-bd_C_sf"/>
</dbReference>
<reference evidence="5 6" key="1">
    <citation type="submission" date="2024-02" db="EMBL/GenBank/DDBJ databases">
        <title>Discinaceae phylogenomics.</title>
        <authorList>
            <person name="Dirks A.C."/>
            <person name="James T.Y."/>
        </authorList>
    </citation>
    <scope>NUCLEOTIDE SEQUENCE [LARGE SCALE GENOMIC DNA]</scope>
    <source>
        <strain evidence="5 6">ACD0624</strain>
    </source>
</reference>
<dbReference type="SUPFAM" id="SSF56801">
    <property type="entry name" value="Acetyl-CoA synthetase-like"/>
    <property type="match status" value="1"/>
</dbReference>
<accession>A0ABR3GXL1</accession>
<evidence type="ECO:0000259" key="4">
    <source>
        <dbReference type="Pfam" id="PF13193"/>
    </source>
</evidence>
<dbReference type="Gene3D" id="2.30.38.10">
    <property type="entry name" value="Luciferase, Domain 3"/>
    <property type="match status" value="1"/>
</dbReference>
<protein>
    <submittedName>
        <fullName evidence="5">Uncharacterized protein</fullName>
    </submittedName>
</protein>
<dbReference type="InterPro" id="IPR000873">
    <property type="entry name" value="AMP-dep_synth/lig_dom"/>
</dbReference>
<dbReference type="EMBL" id="JBBBZM010000002">
    <property type="protein sequence ID" value="KAL0640664.1"/>
    <property type="molecule type" value="Genomic_DNA"/>
</dbReference>
<feature type="domain" description="AMP-dependent synthetase/ligase" evidence="3">
    <location>
        <begin position="1"/>
        <end position="167"/>
    </location>
</feature>
<dbReference type="Gene3D" id="3.30.300.30">
    <property type="match status" value="1"/>
</dbReference>
<sequence length="317" mass="35056">MYHAFGQTFFGILAVVRQVPIYILPKFEFLLFLDCIQKFRITAIIGVPSVMVAIAKHPDVVKYDLSSVMQLSCGAAPLSSDIARLAEGRVGRGGEKINLKQGWGMTEATCSVIGFHPTDRDETGSIGELYPNCEGMVVDSTDGATELPVGVKGEIWVRAPNVMRGYYKNPKATAETLTPDGWLKTGDIGYYNNKGKWFIVDRKKELIKVKGNQVAPAELEGMLLEHPGITDAAVIGIRFAEDERPRAYVVVTPGAIVTAEDVKDWVKARAVKYKWITGGVVFEKDIPRNMSGKILKRVLRERAETEVIDTLDHKSKL</sequence>
<dbReference type="PANTHER" id="PTHR24096">
    <property type="entry name" value="LONG-CHAIN-FATTY-ACID--COA LIGASE"/>
    <property type="match status" value="1"/>
</dbReference>
<dbReference type="Pfam" id="PF00501">
    <property type="entry name" value="AMP-binding"/>
    <property type="match status" value="1"/>
</dbReference>
<evidence type="ECO:0000256" key="2">
    <source>
        <dbReference type="ARBA" id="ARBA00022598"/>
    </source>
</evidence>
<dbReference type="PANTHER" id="PTHR24096:SF149">
    <property type="entry name" value="AMP-BINDING DOMAIN-CONTAINING PROTEIN-RELATED"/>
    <property type="match status" value="1"/>
</dbReference>
<keyword evidence="6" id="KW-1185">Reference proteome</keyword>
<dbReference type="InterPro" id="IPR025110">
    <property type="entry name" value="AMP-bd_C"/>
</dbReference>
<evidence type="ECO:0000259" key="3">
    <source>
        <dbReference type="Pfam" id="PF00501"/>
    </source>
</evidence>
<organism evidence="5 6">
    <name type="scientific">Discina gigas</name>
    <dbReference type="NCBI Taxonomy" id="1032678"/>
    <lineage>
        <taxon>Eukaryota</taxon>
        <taxon>Fungi</taxon>
        <taxon>Dikarya</taxon>
        <taxon>Ascomycota</taxon>
        <taxon>Pezizomycotina</taxon>
        <taxon>Pezizomycetes</taxon>
        <taxon>Pezizales</taxon>
        <taxon>Discinaceae</taxon>
        <taxon>Discina</taxon>
    </lineage>
</organism>
<evidence type="ECO:0000313" key="6">
    <source>
        <dbReference type="Proteomes" id="UP001447188"/>
    </source>
</evidence>
<dbReference type="Pfam" id="PF13193">
    <property type="entry name" value="AMP-binding_C"/>
    <property type="match status" value="1"/>
</dbReference>
<dbReference type="Gene3D" id="3.40.50.980">
    <property type="match status" value="1"/>
</dbReference>
<keyword evidence="2" id="KW-0436">Ligase</keyword>
<proteinExistence type="inferred from homology"/>
<evidence type="ECO:0000256" key="1">
    <source>
        <dbReference type="ARBA" id="ARBA00006432"/>
    </source>
</evidence>